<sequence>MARNGTPSSGPFSFQLTFLTDEGAGLGAAGHSFTFSFSGLFGTQGSTVPEPGTPGLLLAAAGAWAWLRRGRSRKAGG</sequence>
<keyword evidence="3" id="KW-1185">Reference proteome</keyword>
<accession>A0ABW7HEP2</accession>
<dbReference type="EMBL" id="JBIGIC010000008">
    <property type="protein sequence ID" value="MFG6488389.1"/>
    <property type="molecule type" value="Genomic_DNA"/>
</dbReference>
<evidence type="ECO:0000313" key="2">
    <source>
        <dbReference type="EMBL" id="MFG6488389.1"/>
    </source>
</evidence>
<dbReference type="RefSeq" id="WP_394413200.1">
    <property type="nucleotide sequence ID" value="NZ_JBIGIC010000008.1"/>
</dbReference>
<dbReference type="InterPro" id="IPR013424">
    <property type="entry name" value="Ice-binding_C"/>
</dbReference>
<protein>
    <submittedName>
        <fullName evidence="2">PEP-CTERM sorting domain-containing protein</fullName>
    </submittedName>
</protein>
<evidence type="ECO:0000259" key="1">
    <source>
        <dbReference type="Pfam" id="PF07589"/>
    </source>
</evidence>
<evidence type="ECO:0000313" key="3">
    <source>
        <dbReference type="Proteomes" id="UP001606134"/>
    </source>
</evidence>
<name>A0ABW7HEP2_9BURK</name>
<feature type="domain" description="Ice-binding protein C-terminal" evidence="1">
    <location>
        <begin position="47"/>
        <end position="71"/>
    </location>
</feature>
<dbReference type="Pfam" id="PF07589">
    <property type="entry name" value="PEP-CTERM"/>
    <property type="match status" value="1"/>
</dbReference>
<comment type="caution">
    <text evidence="2">The sequence shown here is derived from an EMBL/GenBank/DDBJ whole genome shotgun (WGS) entry which is preliminary data.</text>
</comment>
<gene>
    <name evidence="2" type="ORF">ACG04R_17000</name>
</gene>
<organism evidence="2 3">
    <name type="scientific">Pelomonas candidula</name>
    <dbReference type="NCBI Taxonomy" id="3299025"/>
    <lineage>
        <taxon>Bacteria</taxon>
        <taxon>Pseudomonadati</taxon>
        <taxon>Pseudomonadota</taxon>
        <taxon>Betaproteobacteria</taxon>
        <taxon>Burkholderiales</taxon>
        <taxon>Sphaerotilaceae</taxon>
        <taxon>Roseateles</taxon>
    </lineage>
</organism>
<proteinExistence type="predicted"/>
<dbReference type="NCBIfam" id="TIGR02595">
    <property type="entry name" value="PEP_CTERM"/>
    <property type="match status" value="1"/>
</dbReference>
<reference evidence="2 3" key="1">
    <citation type="submission" date="2024-08" db="EMBL/GenBank/DDBJ databases">
        <authorList>
            <person name="Lu H."/>
        </authorList>
    </citation>
    <scope>NUCLEOTIDE SEQUENCE [LARGE SCALE GENOMIC DNA]</scope>
    <source>
        <strain evidence="2 3">BYS78W</strain>
    </source>
</reference>
<dbReference type="Proteomes" id="UP001606134">
    <property type="component" value="Unassembled WGS sequence"/>
</dbReference>